<evidence type="ECO:0000256" key="1">
    <source>
        <dbReference type="ARBA" id="ARBA00001947"/>
    </source>
</evidence>
<protein>
    <recommendedName>
        <fullName evidence="6">Alcohol dehydrogenase-like N-terminal domain-containing protein</fullName>
    </recommendedName>
</protein>
<evidence type="ECO:0000259" key="6">
    <source>
        <dbReference type="Pfam" id="PF08240"/>
    </source>
</evidence>
<keyword evidence="4" id="KW-0560">Oxidoreductase</keyword>
<evidence type="ECO:0000313" key="7">
    <source>
        <dbReference type="EMBL" id="JAI66321.1"/>
    </source>
</evidence>
<dbReference type="InterPro" id="IPR011032">
    <property type="entry name" value="GroES-like_sf"/>
</dbReference>
<dbReference type="AlphaFoldDB" id="A0A0P4WCD4"/>
<accession>A0A0P4WCD4</accession>
<comment type="cofactor">
    <cofactor evidence="1">
        <name>Zn(2+)</name>
        <dbReference type="ChEBI" id="CHEBI:29105"/>
    </cofactor>
</comment>
<dbReference type="GO" id="GO:0005737">
    <property type="term" value="C:cytoplasm"/>
    <property type="evidence" value="ECO:0007669"/>
    <property type="project" value="TreeGrafter"/>
</dbReference>
<evidence type="ECO:0000256" key="2">
    <source>
        <dbReference type="ARBA" id="ARBA00022723"/>
    </source>
</evidence>
<keyword evidence="2" id="KW-0479">Metal-binding</keyword>
<dbReference type="EMBL" id="GDRN01052265">
    <property type="protein sequence ID" value="JAI66321.1"/>
    <property type="molecule type" value="Transcribed_RNA"/>
</dbReference>
<evidence type="ECO:0000256" key="3">
    <source>
        <dbReference type="ARBA" id="ARBA00022833"/>
    </source>
</evidence>
<organism evidence="7">
    <name type="scientific">Scylla olivacea</name>
    <name type="common">Orange mud crab</name>
    <name type="synonym">Cancer olivacea</name>
    <dbReference type="NCBI Taxonomy" id="85551"/>
    <lineage>
        <taxon>Eukaryota</taxon>
        <taxon>Metazoa</taxon>
        <taxon>Ecdysozoa</taxon>
        <taxon>Arthropoda</taxon>
        <taxon>Crustacea</taxon>
        <taxon>Multicrustacea</taxon>
        <taxon>Malacostraca</taxon>
        <taxon>Eumalacostraca</taxon>
        <taxon>Eucarida</taxon>
        <taxon>Decapoda</taxon>
        <taxon>Pleocyemata</taxon>
        <taxon>Brachyura</taxon>
        <taxon>Eubrachyura</taxon>
        <taxon>Portunoidea</taxon>
        <taxon>Portunidae</taxon>
        <taxon>Portuninae</taxon>
        <taxon>Scylla</taxon>
    </lineage>
</organism>
<dbReference type="GO" id="GO:0046872">
    <property type="term" value="F:metal ion binding"/>
    <property type="evidence" value="ECO:0007669"/>
    <property type="project" value="UniProtKB-KW"/>
</dbReference>
<feature type="domain" description="Alcohol dehydrogenase-like N-terminal" evidence="6">
    <location>
        <begin position="48"/>
        <end position="126"/>
    </location>
</feature>
<proteinExistence type="predicted"/>
<dbReference type="PANTHER" id="PTHR42940">
    <property type="entry name" value="ALCOHOL DEHYDROGENASE 1-RELATED"/>
    <property type="match status" value="1"/>
</dbReference>
<evidence type="ECO:0000256" key="4">
    <source>
        <dbReference type="ARBA" id="ARBA00023002"/>
    </source>
</evidence>
<dbReference type="Gene3D" id="3.90.180.10">
    <property type="entry name" value="Medium-chain alcohol dehydrogenases, catalytic domain"/>
    <property type="match status" value="1"/>
</dbReference>
<name>A0A0P4WCD4_SCYOL</name>
<dbReference type="InterPro" id="IPR013154">
    <property type="entry name" value="ADH-like_N"/>
</dbReference>
<dbReference type="SUPFAM" id="SSF50129">
    <property type="entry name" value="GroES-like"/>
    <property type="match status" value="1"/>
</dbReference>
<dbReference type="Pfam" id="PF08240">
    <property type="entry name" value="ADH_N"/>
    <property type="match status" value="1"/>
</dbReference>
<dbReference type="PANTHER" id="PTHR42940:SF3">
    <property type="entry name" value="ALCOHOL DEHYDROGENASE 1-RELATED"/>
    <property type="match status" value="1"/>
</dbReference>
<dbReference type="GO" id="GO:0004022">
    <property type="term" value="F:alcohol dehydrogenase (NAD+) activity"/>
    <property type="evidence" value="ECO:0007669"/>
    <property type="project" value="TreeGrafter"/>
</dbReference>
<keyword evidence="5" id="KW-0520">NAD</keyword>
<reference evidence="7" key="1">
    <citation type="submission" date="2015-09" db="EMBL/GenBank/DDBJ databases">
        <title>Scylla olivacea transcriptome.</title>
        <authorList>
            <person name="Ikhwanuddin M."/>
        </authorList>
    </citation>
    <scope>NUCLEOTIDE SEQUENCE</scope>
</reference>
<keyword evidence="3" id="KW-0862">Zinc</keyword>
<sequence length="135" mass="14608">MSEENGTSDTCTPTHEQNPYGRSIVFLGRERSPAFVTESTRLPARLTPGQVLVKVELATICGSDLHTLNGTRTTSQPCVLGHEGSGLVIASAREGLREGQRVTWGVCASCNKCLHCSIGLENKCKTLQKVSYDEE</sequence>
<evidence type="ECO:0000256" key="5">
    <source>
        <dbReference type="ARBA" id="ARBA00023027"/>
    </source>
</evidence>